<dbReference type="InterPro" id="IPR029016">
    <property type="entry name" value="GAF-like_dom_sf"/>
</dbReference>
<proteinExistence type="predicted"/>
<keyword evidence="2 6" id="KW-0238">DNA-binding</keyword>
<feature type="domain" description="HTH iclR-type" evidence="4">
    <location>
        <begin position="11"/>
        <end position="74"/>
    </location>
</feature>
<evidence type="ECO:0000256" key="3">
    <source>
        <dbReference type="ARBA" id="ARBA00023163"/>
    </source>
</evidence>
<accession>A0ABV9QBI0</accession>
<keyword evidence="7" id="KW-1185">Reference proteome</keyword>
<name>A0ABV9QBI0_9BURK</name>
<protein>
    <submittedName>
        <fullName evidence="6">DNA-binding transcriptional regulator</fullName>
    </submittedName>
</protein>
<dbReference type="SUPFAM" id="SSF55781">
    <property type="entry name" value="GAF domain-like"/>
    <property type="match status" value="1"/>
</dbReference>
<dbReference type="GO" id="GO:0003677">
    <property type="term" value="F:DNA binding"/>
    <property type="evidence" value="ECO:0007669"/>
    <property type="project" value="UniProtKB-KW"/>
</dbReference>
<dbReference type="InterPro" id="IPR050707">
    <property type="entry name" value="HTH_MetabolicPath_Reg"/>
</dbReference>
<dbReference type="InterPro" id="IPR005471">
    <property type="entry name" value="Tscrpt_reg_IclR_N"/>
</dbReference>
<dbReference type="Gene3D" id="3.30.450.40">
    <property type="match status" value="1"/>
</dbReference>
<keyword evidence="1" id="KW-0805">Transcription regulation</keyword>
<dbReference type="NCBIfam" id="NF007341">
    <property type="entry name" value="PRK09834.1-3"/>
    <property type="match status" value="1"/>
</dbReference>
<dbReference type="SMART" id="SM00346">
    <property type="entry name" value="HTH_ICLR"/>
    <property type="match status" value="1"/>
</dbReference>
<dbReference type="Gene3D" id="1.10.10.10">
    <property type="entry name" value="Winged helix-like DNA-binding domain superfamily/Winged helix DNA-binding domain"/>
    <property type="match status" value="1"/>
</dbReference>
<gene>
    <name evidence="6" type="ORF">ACFO6X_05455</name>
</gene>
<evidence type="ECO:0000256" key="2">
    <source>
        <dbReference type="ARBA" id="ARBA00023125"/>
    </source>
</evidence>
<dbReference type="SUPFAM" id="SSF46785">
    <property type="entry name" value="Winged helix' DNA-binding domain"/>
    <property type="match status" value="1"/>
</dbReference>
<comment type="caution">
    <text evidence="6">The sequence shown here is derived from an EMBL/GenBank/DDBJ whole genome shotgun (WGS) entry which is preliminary data.</text>
</comment>
<dbReference type="PROSITE" id="PS51078">
    <property type="entry name" value="ICLR_ED"/>
    <property type="match status" value="1"/>
</dbReference>
<dbReference type="EMBL" id="JBHSHJ010000003">
    <property type="protein sequence ID" value="MFC4788430.1"/>
    <property type="molecule type" value="Genomic_DNA"/>
</dbReference>
<dbReference type="PROSITE" id="PS51077">
    <property type="entry name" value="HTH_ICLR"/>
    <property type="match status" value="1"/>
</dbReference>
<dbReference type="RefSeq" id="WP_382430848.1">
    <property type="nucleotide sequence ID" value="NZ_JBHSHJ010000003.1"/>
</dbReference>
<feature type="domain" description="IclR-ED" evidence="5">
    <location>
        <begin position="75"/>
        <end position="262"/>
    </location>
</feature>
<dbReference type="PANTHER" id="PTHR30136">
    <property type="entry name" value="HELIX-TURN-HELIX TRANSCRIPTIONAL REGULATOR, ICLR FAMILY"/>
    <property type="match status" value="1"/>
</dbReference>
<dbReference type="Proteomes" id="UP001596001">
    <property type="component" value="Unassembled WGS sequence"/>
</dbReference>
<dbReference type="InterPro" id="IPR036388">
    <property type="entry name" value="WH-like_DNA-bd_sf"/>
</dbReference>
<evidence type="ECO:0000259" key="4">
    <source>
        <dbReference type="PROSITE" id="PS51077"/>
    </source>
</evidence>
<dbReference type="InterPro" id="IPR014757">
    <property type="entry name" value="Tscrpt_reg_IclR_C"/>
</dbReference>
<evidence type="ECO:0000256" key="1">
    <source>
        <dbReference type="ARBA" id="ARBA00023015"/>
    </source>
</evidence>
<reference evidence="7" key="1">
    <citation type="journal article" date="2019" name="Int. J. Syst. Evol. Microbiol.">
        <title>The Global Catalogue of Microorganisms (GCM) 10K type strain sequencing project: providing services to taxonomists for standard genome sequencing and annotation.</title>
        <authorList>
            <consortium name="The Broad Institute Genomics Platform"/>
            <consortium name="The Broad Institute Genome Sequencing Center for Infectious Disease"/>
            <person name="Wu L."/>
            <person name="Ma J."/>
        </authorList>
    </citation>
    <scope>NUCLEOTIDE SEQUENCE [LARGE SCALE GENOMIC DNA]</scope>
    <source>
        <strain evidence="7">CCUG 49452</strain>
    </source>
</reference>
<organism evidence="6 7">
    <name type="scientific">Giesbergeria sinuosa</name>
    <dbReference type="NCBI Taxonomy" id="80883"/>
    <lineage>
        <taxon>Bacteria</taxon>
        <taxon>Pseudomonadati</taxon>
        <taxon>Pseudomonadota</taxon>
        <taxon>Betaproteobacteria</taxon>
        <taxon>Burkholderiales</taxon>
        <taxon>Comamonadaceae</taxon>
        <taxon>Giesbergeria</taxon>
    </lineage>
</organism>
<dbReference type="InterPro" id="IPR036390">
    <property type="entry name" value="WH_DNA-bd_sf"/>
</dbReference>
<dbReference type="Pfam" id="PF01614">
    <property type="entry name" value="IclR_C"/>
    <property type="match status" value="1"/>
</dbReference>
<evidence type="ECO:0000313" key="6">
    <source>
        <dbReference type="EMBL" id="MFC4788430.1"/>
    </source>
</evidence>
<dbReference type="Pfam" id="PF09339">
    <property type="entry name" value="HTH_IclR"/>
    <property type="match status" value="1"/>
</dbReference>
<evidence type="ECO:0000313" key="7">
    <source>
        <dbReference type="Proteomes" id="UP001596001"/>
    </source>
</evidence>
<evidence type="ECO:0000259" key="5">
    <source>
        <dbReference type="PROSITE" id="PS51078"/>
    </source>
</evidence>
<sequence length="266" mass="29477">MVAKDLQYKEVRGLSRGLGLIRALNRMPGGFASTSELARLCGIHRTTAKRLLETLRAEGLVRSGSRDGQYHLTQDVRQLSEGFCNDAWIAQVAAPLLRSAVRELLWPCDLATVQAGWMIVRESTHRWSMLSQHHAMPGDRMPLLSTALGRAYLAACSAEELEALLCYLDENTAQMDVDPCQRRHIHQIVGETRTRGFAFNDGEWSKEPHFAAVAVPLLSAGCLLGALNMVFPKNAMSLTEITERYVPKLQLLAVRIGAHISLPPTH</sequence>
<keyword evidence="3" id="KW-0804">Transcription</keyword>
<dbReference type="PANTHER" id="PTHR30136:SF23">
    <property type="entry name" value="DNA-BINDING TRANSCRIPTIONAL ACTIVATOR MHPR"/>
    <property type="match status" value="1"/>
</dbReference>